<protein>
    <submittedName>
        <fullName evidence="2">Uncharacterized protein</fullName>
    </submittedName>
</protein>
<evidence type="ECO:0000256" key="1">
    <source>
        <dbReference type="SAM" id="MobiDB-lite"/>
    </source>
</evidence>
<gene>
    <name evidence="2" type="ORF">Din_038564</name>
</gene>
<feature type="region of interest" description="Disordered" evidence="1">
    <location>
        <begin position="22"/>
        <end position="41"/>
    </location>
</feature>
<reference evidence="2" key="1">
    <citation type="submission" date="2019-08" db="EMBL/GenBank/DDBJ databases">
        <title>Reference gene set and small RNA set construction with multiple tissues from Davidia involucrata Baill.</title>
        <authorList>
            <person name="Yang H."/>
            <person name="Zhou C."/>
            <person name="Li G."/>
            <person name="Wang J."/>
            <person name="Gao P."/>
            <person name="Wang M."/>
            <person name="Wang R."/>
            <person name="Zhao Y."/>
        </authorList>
    </citation>
    <scope>NUCLEOTIDE SEQUENCE</scope>
    <source>
        <tissue evidence="2">Mixed with DoveR01_LX</tissue>
    </source>
</reference>
<dbReference type="PANTHER" id="PTHR36030:SF1">
    <property type="entry name" value="CALMODULIN-BINDING DOMAIN-CONTAINING PROTEIN"/>
    <property type="match status" value="1"/>
</dbReference>
<sequence length="141" mass="15376">MESNRKRKGFVKAKLAMSFYRAAKPSSPSKVKPSPSSSSTASVGYVVNQDYVKVKPSPSSSASVGYVVNQDYVTPQPKLKVSFVIPENAGRDSSHGKFDNPYGVAGDEGVDAKATIYISGVQERFRLERINSERKKSQGMH</sequence>
<dbReference type="EMBL" id="GHES01038564">
    <property type="protein sequence ID" value="MPA69123.1"/>
    <property type="molecule type" value="Transcribed_RNA"/>
</dbReference>
<dbReference type="AlphaFoldDB" id="A0A5B7BPT2"/>
<accession>A0A5B7BPT2</accession>
<organism evidence="2">
    <name type="scientific">Davidia involucrata</name>
    <name type="common">Dove tree</name>
    <dbReference type="NCBI Taxonomy" id="16924"/>
    <lineage>
        <taxon>Eukaryota</taxon>
        <taxon>Viridiplantae</taxon>
        <taxon>Streptophyta</taxon>
        <taxon>Embryophyta</taxon>
        <taxon>Tracheophyta</taxon>
        <taxon>Spermatophyta</taxon>
        <taxon>Magnoliopsida</taxon>
        <taxon>eudicotyledons</taxon>
        <taxon>Gunneridae</taxon>
        <taxon>Pentapetalae</taxon>
        <taxon>asterids</taxon>
        <taxon>Cornales</taxon>
        <taxon>Nyssaceae</taxon>
        <taxon>Davidia</taxon>
    </lineage>
</organism>
<name>A0A5B7BPT2_DAVIN</name>
<proteinExistence type="predicted"/>
<evidence type="ECO:0000313" key="2">
    <source>
        <dbReference type="EMBL" id="MPA69123.1"/>
    </source>
</evidence>
<dbReference type="PANTHER" id="PTHR36030">
    <property type="entry name" value="CALMODULIN-BINDING DOMAIN-CONTAINING PROTEIN"/>
    <property type="match status" value="1"/>
</dbReference>